<reference evidence="2 3" key="1">
    <citation type="journal article" date="2010" name="Proc. Natl. Acad. Sci. U.S.A.">
        <title>Clostridium ljungdahlii represents a microbial production platform based on syngas.</title>
        <authorList>
            <person name="Kopke M."/>
            <person name="Held C."/>
            <person name="Hujer S."/>
            <person name="Liesegang H."/>
            <person name="Wiezer A."/>
            <person name="Wollherr A."/>
            <person name="Ehrenreich A."/>
            <person name="Liebl W."/>
            <person name="Gottschalk G."/>
            <person name="Durre P."/>
        </authorList>
    </citation>
    <scope>NUCLEOTIDE SEQUENCE [LARGE SCALE GENOMIC DNA]</scope>
    <source>
        <strain evidence="3">ATCC 55383 / DSM 13528 / PETC</strain>
    </source>
</reference>
<dbReference type="HOGENOM" id="CLU_2394565_0_0_9"/>
<name>D8GTL6_CLOLD</name>
<gene>
    <name evidence="2" type="ordered locus">CLJU_c16010</name>
</gene>
<protein>
    <submittedName>
        <fullName evidence="2">Uncharacterized protein</fullName>
    </submittedName>
</protein>
<keyword evidence="1" id="KW-1133">Transmembrane helix</keyword>
<keyword evidence="1" id="KW-0472">Membrane</keyword>
<dbReference type="EMBL" id="CP001666">
    <property type="protein sequence ID" value="ADK14665.1"/>
    <property type="molecule type" value="Genomic_DNA"/>
</dbReference>
<keyword evidence="1" id="KW-0812">Transmembrane</keyword>
<evidence type="ECO:0000256" key="1">
    <source>
        <dbReference type="SAM" id="Phobius"/>
    </source>
</evidence>
<dbReference type="KEGG" id="clj:CLJU_c16010"/>
<dbReference type="Proteomes" id="UP000001656">
    <property type="component" value="Chromosome"/>
</dbReference>
<evidence type="ECO:0000313" key="2">
    <source>
        <dbReference type="EMBL" id="ADK14665.1"/>
    </source>
</evidence>
<evidence type="ECO:0000313" key="3">
    <source>
        <dbReference type="Proteomes" id="UP000001656"/>
    </source>
</evidence>
<organism evidence="2 3">
    <name type="scientific">Clostridium ljungdahlii (strain ATCC 55383 / DSM 13528 / PETC)</name>
    <dbReference type="NCBI Taxonomy" id="748727"/>
    <lineage>
        <taxon>Bacteria</taxon>
        <taxon>Bacillati</taxon>
        <taxon>Bacillota</taxon>
        <taxon>Clostridia</taxon>
        <taxon>Eubacteriales</taxon>
        <taxon>Clostridiaceae</taxon>
        <taxon>Clostridium</taxon>
    </lineage>
</organism>
<sequence>MAFIFLLYFLIYVICFVLCRLISAIMHLIKIPGIVDVDAIQPICIPVAPKLFANMGKIGDFDMVELNIAKAPQHPIIRIMRSPFEMFFKIHSS</sequence>
<proteinExistence type="predicted"/>
<dbReference type="STRING" id="748727.CLJU_c16010"/>
<feature type="transmembrane region" description="Helical" evidence="1">
    <location>
        <begin position="6"/>
        <end position="29"/>
    </location>
</feature>
<accession>D8GTL6</accession>
<dbReference type="AlphaFoldDB" id="D8GTL6"/>